<evidence type="ECO:0000313" key="2">
    <source>
        <dbReference type="Proteomes" id="UP000500953"/>
    </source>
</evidence>
<dbReference type="SUPFAM" id="SSF55961">
    <property type="entry name" value="Bet v1-like"/>
    <property type="match status" value="1"/>
</dbReference>
<sequence>MTFEPATQRIDRVSIVDAPIDAVWATVTSPEGINTELRPYLKMTVPGPFRGRTIADIEPGTRLGRSYFLLFGAVPIDFDDITVAEIDPGRRFREQSTMMSMSRWVHERTLRPLGDDRTEVVDAVSFVPRLPMGLIPGWGAVLRACLSFLFGHRHRRLQAHLAVPRPSGPGADR</sequence>
<proteinExistence type="predicted"/>
<dbReference type="InterPro" id="IPR023393">
    <property type="entry name" value="START-like_dom_sf"/>
</dbReference>
<evidence type="ECO:0000313" key="1">
    <source>
        <dbReference type="EMBL" id="QIS19408.1"/>
    </source>
</evidence>
<accession>A0A6G9Z1L8</accession>
<reference evidence="1 2" key="1">
    <citation type="journal article" date="2019" name="ACS Chem. Biol.">
        <title>Identification and Mobilization of a Cryptic Antibiotic Biosynthesis Gene Locus from a Human-Pathogenic Nocardia Isolate.</title>
        <authorList>
            <person name="Herisse M."/>
            <person name="Ishida K."/>
            <person name="Porter J.L."/>
            <person name="Howden B."/>
            <person name="Hertweck C."/>
            <person name="Stinear T.P."/>
            <person name="Pidot S.J."/>
        </authorList>
    </citation>
    <scope>NUCLEOTIDE SEQUENCE [LARGE SCALE GENOMIC DNA]</scope>
    <source>
        <strain evidence="1 2">AUSMDU00012715</strain>
    </source>
</reference>
<name>A0A6G9Z1L8_9NOCA</name>
<organism evidence="1 2">
    <name type="scientific">Nocardia terpenica</name>
    <dbReference type="NCBI Taxonomy" id="455432"/>
    <lineage>
        <taxon>Bacteria</taxon>
        <taxon>Bacillati</taxon>
        <taxon>Actinomycetota</taxon>
        <taxon>Actinomycetes</taxon>
        <taxon>Mycobacteriales</taxon>
        <taxon>Nocardiaceae</taxon>
        <taxon>Nocardia</taxon>
    </lineage>
</organism>
<dbReference type="Proteomes" id="UP000500953">
    <property type="component" value="Chromosome"/>
</dbReference>
<gene>
    <name evidence="1" type="ORF">F6W96_15090</name>
</gene>
<dbReference type="AlphaFoldDB" id="A0A6G9Z1L8"/>
<protein>
    <recommendedName>
        <fullName evidence="3">SRPBCC family protein</fullName>
    </recommendedName>
</protein>
<dbReference type="EMBL" id="CP046173">
    <property type="protein sequence ID" value="QIS19408.1"/>
    <property type="molecule type" value="Genomic_DNA"/>
</dbReference>
<dbReference type="RefSeq" id="WP_167486695.1">
    <property type="nucleotide sequence ID" value="NZ_CP046173.1"/>
</dbReference>
<dbReference type="Gene3D" id="3.30.530.20">
    <property type="match status" value="1"/>
</dbReference>
<evidence type="ECO:0008006" key="3">
    <source>
        <dbReference type="Google" id="ProtNLM"/>
    </source>
</evidence>